<dbReference type="InterPro" id="IPR057437">
    <property type="entry name" value="PIF1/LRR1_PH"/>
</dbReference>
<protein>
    <recommendedName>
        <fullName evidence="4">PIF1/LRR1 pleckstrin homology domain-containing protein</fullName>
    </recommendedName>
</protein>
<dbReference type="HOGENOM" id="CLU_053349_2_0_1"/>
<dbReference type="PROSITE" id="PS51450">
    <property type="entry name" value="LRR"/>
    <property type="match status" value="2"/>
</dbReference>
<evidence type="ECO:0000256" key="1">
    <source>
        <dbReference type="ARBA" id="ARBA00022614"/>
    </source>
</evidence>
<dbReference type="InterPro" id="IPR001611">
    <property type="entry name" value="Leu-rich_rpt"/>
</dbReference>
<dbReference type="KEGG" id="dwi:6641875"/>
<feature type="domain" description="PIF1/LRR1 pleckstrin homology" evidence="4">
    <location>
        <begin position="1"/>
        <end position="121"/>
    </location>
</feature>
<dbReference type="EMBL" id="CH963857">
    <property type="protein sequence ID" value="EDW76559.2"/>
    <property type="molecule type" value="Genomic_DNA"/>
</dbReference>
<dbReference type="InterPro" id="IPR032675">
    <property type="entry name" value="LRR_dom_sf"/>
</dbReference>
<dbReference type="Pfam" id="PF00560">
    <property type="entry name" value="LRR_1"/>
    <property type="match status" value="1"/>
</dbReference>
<dbReference type="AlphaFoldDB" id="B4MWS0"/>
<dbReference type="Pfam" id="PF25344">
    <property type="entry name" value="PH_LRR1"/>
    <property type="match status" value="1"/>
</dbReference>
<dbReference type="PANTHER" id="PTHR48051:SF1">
    <property type="entry name" value="RAS SUPPRESSOR PROTEIN 1"/>
    <property type="match status" value="1"/>
</dbReference>
<dbReference type="Pfam" id="PF13855">
    <property type="entry name" value="LRR_8"/>
    <property type="match status" value="1"/>
</dbReference>
<dbReference type="InterPro" id="IPR050216">
    <property type="entry name" value="LRR_domain-containing"/>
</dbReference>
<dbReference type="SMART" id="SM00364">
    <property type="entry name" value="LRR_BAC"/>
    <property type="match status" value="4"/>
</dbReference>
<dbReference type="STRING" id="7260.B4MWS0"/>
<dbReference type="GO" id="GO:0005737">
    <property type="term" value="C:cytoplasm"/>
    <property type="evidence" value="ECO:0007669"/>
    <property type="project" value="TreeGrafter"/>
</dbReference>
<keyword evidence="3" id="KW-0539">Nucleus</keyword>
<dbReference type="OrthoDB" id="17912at2759"/>
<dbReference type="PANTHER" id="PTHR48051">
    <property type="match status" value="1"/>
</dbReference>
<evidence type="ECO:0000256" key="3">
    <source>
        <dbReference type="ARBA" id="ARBA00023242"/>
    </source>
</evidence>
<dbReference type="InterPro" id="IPR003591">
    <property type="entry name" value="Leu-rich_rpt_typical-subtyp"/>
</dbReference>
<keyword evidence="2" id="KW-0677">Repeat</keyword>
<evidence type="ECO:0000259" key="4">
    <source>
        <dbReference type="Pfam" id="PF25344"/>
    </source>
</evidence>
<dbReference type="Gene3D" id="3.80.10.10">
    <property type="entry name" value="Ribonuclease Inhibitor"/>
    <property type="match status" value="1"/>
</dbReference>
<sequence length="421" mass="47423">MKILCEVQVVNRVTQANRTPRAVKSTLAIGYKQSALDSNGNTKKELEMILFTPQIKTGQRYKVKDNIQAVHTKFVADGKATIGFKQPAENLLIKCDTIQLKGFLQTLKLGMEGKDAINLRLNIATATAITQKSKSQTKMTINRRCDYPIKGFPRSLQSLTINNSQLVKLSFEICSLRNLTHLDVANNQLTKIPVELGRLPLTKLVLLGNCLAELNDWSFLNGIKLSQSLCELDLSANKLTYLPLSVVKCQNLVQLNLNHNNLTFLPFAMRRLKKLHSLYVSDNKLESLPAALEDLHINTLDVCGNAFKGRNDLDVQRLEGTTETNTRTQCSPQPLWLQAARSVDQYKLPIYSLPAILIKLIAETPKCVCGKFCFLMDSQNIYKRIRSAKFERIKNYSYSPDQFIYVDIVKCGYCKNVKSCA</sequence>
<gene>
    <name evidence="5" type="primary">Dwil\GK14600</name>
    <name evidence="5" type="ORF">Dwil_GK14600</name>
</gene>
<proteinExistence type="predicted"/>
<dbReference type="eggNOG" id="KOG0619">
    <property type="taxonomic scope" value="Eukaryota"/>
</dbReference>
<organism evidence="5 6">
    <name type="scientific">Drosophila willistoni</name>
    <name type="common">Fruit fly</name>
    <dbReference type="NCBI Taxonomy" id="7260"/>
    <lineage>
        <taxon>Eukaryota</taxon>
        <taxon>Metazoa</taxon>
        <taxon>Ecdysozoa</taxon>
        <taxon>Arthropoda</taxon>
        <taxon>Hexapoda</taxon>
        <taxon>Insecta</taxon>
        <taxon>Pterygota</taxon>
        <taxon>Neoptera</taxon>
        <taxon>Endopterygota</taxon>
        <taxon>Diptera</taxon>
        <taxon>Brachycera</taxon>
        <taxon>Muscomorpha</taxon>
        <taxon>Ephydroidea</taxon>
        <taxon>Drosophilidae</taxon>
        <taxon>Drosophila</taxon>
        <taxon>Sophophora</taxon>
    </lineage>
</organism>
<evidence type="ECO:0000313" key="5">
    <source>
        <dbReference type="EMBL" id="EDW76559.2"/>
    </source>
</evidence>
<keyword evidence="1" id="KW-0433">Leucine-rich repeat</keyword>
<dbReference type="InParanoid" id="B4MWS0"/>
<accession>B4MWS0</accession>
<dbReference type="SMART" id="SM00369">
    <property type="entry name" value="LRR_TYP"/>
    <property type="match status" value="4"/>
</dbReference>
<dbReference type="SUPFAM" id="SSF52058">
    <property type="entry name" value="L domain-like"/>
    <property type="match status" value="1"/>
</dbReference>
<evidence type="ECO:0000313" key="6">
    <source>
        <dbReference type="Proteomes" id="UP000007798"/>
    </source>
</evidence>
<dbReference type="FunCoup" id="B4MWS0">
    <property type="interactions" value="877"/>
</dbReference>
<evidence type="ECO:0000256" key="2">
    <source>
        <dbReference type="ARBA" id="ARBA00022737"/>
    </source>
</evidence>
<reference evidence="5 6" key="1">
    <citation type="journal article" date="2007" name="Nature">
        <title>Evolution of genes and genomes on the Drosophila phylogeny.</title>
        <authorList>
            <consortium name="Drosophila 12 Genomes Consortium"/>
            <person name="Clark A.G."/>
            <person name="Eisen M.B."/>
            <person name="Smith D.R."/>
            <person name="Bergman C.M."/>
            <person name="Oliver B."/>
            <person name="Markow T.A."/>
            <person name="Kaufman T.C."/>
            <person name="Kellis M."/>
            <person name="Gelbart W."/>
            <person name="Iyer V.N."/>
            <person name="Pollard D.A."/>
            <person name="Sackton T.B."/>
            <person name="Larracuente A.M."/>
            <person name="Singh N.D."/>
            <person name="Abad J.P."/>
            <person name="Abt D.N."/>
            <person name="Adryan B."/>
            <person name="Aguade M."/>
            <person name="Akashi H."/>
            <person name="Anderson W.W."/>
            <person name="Aquadro C.F."/>
            <person name="Ardell D.H."/>
            <person name="Arguello R."/>
            <person name="Artieri C.G."/>
            <person name="Barbash D.A."/>
            <person name="Barker D."/>
            <person name="Barsanti P."/>
            <person name="Batterham P."/>
            <person name="Batzoglou S."/>
            <person name="Begun D."/>
            <person name="Bhutkar A."/>
            <person name="Blanco E."/>
            <person name="Bosak S.A."/>
            <person name="Bradley R.K."/>
            <person name="Brand A.D."/>
            <person name="Brent M.R."/>
            <person name="Brooks A.N."/>
            <person name="Brown R.H."/>
            <person name="Butlin R.K."/>
            <person name="Caggese C."/>
            <person name="Calvi B.R."/>
            <person name="Bernardo de Carvalho A."/>
            <person name="Caspi A."/>
            <person name="Castrezana S."/>
            <person name="Celniker S.E."/>
            <person name="Chang J.L."/>
            <person name="Chapple C."/>
            <person name="Chatterji S."/>
            <person name="Chinwalla A."/>
            <person name="Civetta A."/>
            <person name="Clifton S.W."/>
            <person name="Comeron J.M."/>
            <person name="Costello J.C."/>
            <person name="Coyne J.A."/>
            <person name="Daub J."/>
            <person name="David R.G."/>
            <person name="Delcher A.L."/>
            <person name="Delehaunty K."/>
            <person name="Do C.B."/>
            <person name="Ebling H."/>
            <person name="Edwards K."/>
            <person name="Eickbush T."/>
            <person name="Evans J.D."/>
            <person name="Filipski A."/>
            <person name="Findeiss S."/>
            <person name="Freyhult E."/>
            <person name="Fulton L."/>
            <person name="Fulton R."/>
            <person name="Garcia A.C."/>
            <person name="Gardiner A."/>
            <person name="Garfield D.A."/>
            <person name="Garvin B.E."/>
            <person name="Gibson G."/>
            <person name="Gilbert D."/>
            <person name="Gnerre S."/>
            <person name="Godfrey J."/>
            <person name="Good R."/>
            <person name="Gotea V."/>
            <person name="Gravely B."/>
            <person name="Greenberg A.J."/>
            <person name="Griffiths-Jones S."/>
            <person name="Gross S."/>
            <person name="Guigo R."/>
            <person name="Gustafson E.A."/>
            <person name="Haerty W."/>
            <person name="Hahn M.W."/>
            <person name="Halligan D.L."/>
            <person name="Halpern A.L."/>
            <person name="Halter G.M."/>
            <person name="Han M.V."/>
            <person name="Heger A."/>
            <person name="Hillier L."/>
            <person name="Hinrichs A.S."/>
            <person name="Holmes I."/>
            <person name="Hoskins R.A."/>
            <person name="Hubisz M.J."/>
            <person name="Hultmark D."/>
            <person name="Huntley M.A."/>
            <person name="Jaffe D.B."/>
            <person name="Jagadeeshan S."/>
            <person name="Jeck W.R."/>
            <person name="Johnson J."/>
            <person name="Jones C.D."/>
            <person name="Jordan W.C."/>
            <person name="Karpen G.H."/>
            <person name="Kataoka E."/>
            <person name="Keightley P.D."/>
            <person name="Kheradpour P."/>
            <person name="Kirkness E.F."/>
            <person name="Koerich L.B."/>
            <person name="Kristiansen K."/>
            <person name="Kudrna D."/>
            <person name="Kulathinal R.J."/>
            <person name="Kumar S."/>
            <person name="Kwok R."/>
            <person name="Lander E."/>
            <person name="Langley C.H."/>
            <person name="Lapoint R."/>
            <person name="Lazzaro B.P."/>
            <person name="Lee S.J."/>
            <person name="Levesque L."/>
            <person name="Li R."/>
            <person name="Lin C.F."/>
            <person name="Lin M.F."/>
            <person name="Lindblad-Toh K."/>
            <person name="Llopart A."/>
            <person name="Long M."/>
            <person name="Low L."/>
            <person name="Lozovsky E."/>
            <person name="Lu J."/>
            <person name="Luo M."/>
            <person name="Machado C.A."/>
            <person name="Makalowski W."/>
            <person name="Marzo M."/>
            <person name="Matsuda M."/>
            <person name="Matzkin L."/>
            <person name="McAllister B."/>
            <person name="McBride C.S."/>
            <person name="McKernan B."/>
            <person name="McKernan K."/>
            <person name="Mendez-Lago M."/>
            <person name="Minx P."/>
            <person name="Mollenhauer M.U."/>
            <person name="Montooth K."/>
            <person name="Mount S.M."/>
            <person name="Mu X."/>
            <person name="Myers E."/>
            <person name="Negre B."/>
            <person name="Newfeld S."/>
            <person name="Nielsen R."/>
            <person name="Noor M.A."/>
            <person name="O'Grady P."/>
            <person name="Pachter L."/>
            <person name="Papaceit M."/>
            <person name="Parisi M.J."/>
            <person name="Parisi M."/>
            <person name="Parts L."/>
            <person name="Pedersen J.S."/>
            <person name="Pesole G."/>
            <person name="Phillippy A.M."/>
            <person name="Ponting C.P."/>
            <person name="Pop M."/>
            <person name="Porcelli D."/>
            <person name="Powell J.R."/>
            <person name="Prohaska S."/>
            <person name="Pruitt K."/>
            <person name="Puig M."/>
            <person name="Quesneville H."/>
            <person name="Ram K.R."/>
            <person name="Rand D."/>
            <person name="Rasmussen M.D."/>
            <person name="Reed L.K."/>
            <person name="Reenan R."/>
            <person name="Reily A."/>
            <person name="Remington K.A."/>
            <person name="Rieger T.T."/>
            <person name="Ritchie M.G."/>
            <person name="Robin C."/>
            <person name="Rogers Y.H."/>
            <person name="Rohde C."/>
            <person name="Rozas J."/>
            <person name="Rubenfield M.J."/>
            <person name="Ruiz A."/>
            <person name="Russo S."/>
            <person name="Salzberg S.L."/>
            <person name="Sanchez-Gracia A."/>
            <person name="Saranga D.J."/>
            <person name="Sato H."/>
            <person name="Schaeffer S.W."/>
            <person name="Schatz M.C."/>
            <person name="Schlenke T."/>
            <person name="Schwartz R."/>
            <person name="Segarra C."/>
            <person name="Singh R.S."/>
            <person name="Sirot L."/>
            <person name="Sirota M."/>
            <person name="Sisneros N.B."/>
            <person name="Smith C.D."/>
            <person name="Smith T.F."/>
            <person name="Spieth J."/>
            <person name="Stage D.E."/>
            <person name="Stark A."/>
            <person name="Stephan W."/>
            <person name="Strausberg R.L."/>
            <person name="Strempel S."/>
            <person name="Sturgill D."/>
            <person name="Sutton G."/>
            <person name="Sutton G.G."/>
            <person name="Tao W."/>
            <person name="Teichmann S."/>
            <person name="Tobari Y.N."/>
            <person name="Tomimura Y."/>
            <person name="Tsolas J.M."/>
            <person name="Valente V.L."/>
            <person name="Venter E."/>
            <person name="Venter J.C."/>
            <person name="Vicario S."/>
            <person name="Vieira F.G."/>
            <person name="Vilella A.J."/>
            <person name="Villasante A."/>
            <person name="Walenz B."/>
            <person name="Wang J."/>
            <person name="Wasserman M."/>
            <person name="Watts T."/>
            <person name="Wilson D."/>
            <person name="Wilson R.K."/>
            <person name="Wing R.A."/>
            <person name="Wolfner M.F."/>
            <person name="Wong A."/>
            <person name="Wong G.K."/>
            <person name="Wu C.I."/>
            <person name="Wu G."/>
            <person name="Yamamoto D."/>
            <person name="Yang H.P."/>
            <person name="Yang S.P."/>
            <person name="Yorke J.A."/>
            <person name="Yoshida K."/>
            <person name="Zdobnov E."/>
            <person name="Zhang P."/>
            <person name="Zhang Y."/>
            <person name="Zimin A.V."/>
            <person name="Baldwin J."/>
            <person name="Abdouelleil A."/>
            <person name="Abdulkadir J."/>
            <person name="Abebe A."/>
            <person name="Abera B."/>
            <person name="Abreu J."/>
            <person name="Acer S.C."/>
            <person name="Aftuck L."/>
            <person name="Alexander A."/>
            <person name="An P."/>
            <person name="Anderson E."/>
            <person name="Anderson S."/>
            <person name="Arachi H."/>
            <person name="Azer M."/>
            <person name="Bachantsang P."/>
            <person name="Barry A."/>
            <person name="Bayul T."/>
            <person name="Berlin A."/>
            <person name="Bessette D."/>
            <person name="Bloom T."/>
            <person name="Blye J."/>
            <person name="Boguslavskiy L."/>
            <person name="Bonnet C."/>
            <person name="Boukhgalter B."/>
            <person name="Bourzgui I."/>
            <person name="Brown A."/>
            <person name="Cahill P."/>
            <person name="Channer S."/>
            <person name="Cheshatsang Y."/>
            <person name="Chuda L."/>
            <person name="Citroen M."/>
            <person name="Collymore A."/>
            <person name="Cooke P."/>
            <person name="Costello M."/>
            <person name="D'Aco K."/>
            <person name="Daza R."/>
            <person name="De Haan G."/>
            <person name="DeGray S."/>
            <person name="DeMaso C."/>
            <person name="Dhargay N."/>
            <person name="Dooley K."/>
            <person name="Dooley E."/>
            <person name="Doricent M."/>
            <person name="Dorje P."/>
            <person name="Dorjee K."/>
            <person name="Dupes A."/>
            <person name="Elong R."/>
            <person name="Falk J."/>
            <person name="Farina A."/>
            <person name="Faro S."/>
            <person name="Ferguson D."/>
            <person name="Fisher S."/>
            <person name="Foley C.D."/>
            <person name="Franke A."/>
            <person name="Friedrich D."/>
            <person name="Gadbois L."/>
            <person name="Gearin G."/>
            <person name="Gearin C.R."/>
            <person name="Giannoukos G."/>
            <person name="Goode T."/>
            <person name="Graham J."/>
            <person name="Grandbois E."/>
            <person name="Grewal S."/>
            <person name="Gyaltsen K."/>
            <person name="Hafez N."/>
            <person name="Hagos B."/>
            <person name="Hall J."/>
            <person name="Henson C."/>
            <person name="Hollinger A."/>
            <person name="Honan T."/>
            <person name="Huard M.D."/>
            <person name="Hughes L."/>
            <person name="Hurhula B."/>
            <person name="Husby M.E."/>
            <person name="Kamat A."/>
            <person name="Kanga B."/>
            <person name="Kashin S."/>
            <person name="Khazanovich D."/>
            <person name="Kisner P."/>
            <person name="Lance K."/>
            <person name="Lara M."/>
            <person name="Lee W."/>
            <person name="Lennon N."/>
            <person name="Letendre F."/>
            <person name="LeVine R."/>
            <person name="Lipovsky A."/>
            <person name="Liu X."/>
            <person name="Liu J."/>
            <person name="Liu S."/>
            <person name="Lokyitsang T."/>
            <person name="Lokyitsang Y."/>
            <person name="Lubonja R."/>
            <person name="Lui A."/>
            <person name="MacDonald P."/>
            <person name="Magnisalis V."/>
            <person name="Maru K."/>
            <person name="Matthews C."/>
            <person name="McCusker W."/>
            <person name="McDonough S."/>
            <person name="Mehta T."/>
            <person name="Meldrim J."/>
            <person name="Meneus L."/>
            <person name="Mihai O."/>
            <person name="Mihalev A."/>
            <person name="Mihova T."/>
            <person name="Mittelman R."/>
            <person name="Mlenga V."/>
            <person name="Montmayeur A."/>
            <person name="Mulrain L."/>
            <person name="Navidi A."/>
            <person name="Naylor J."/>
            <person name="Negash T."/>
            <person name="Nguyen T."/>
            <person name="Nguyen N."/>
            <person name="Nicol R."/>
            <person name="Norbu C."/>
            <person name="Norbu N."/>
            <person name="Novod N."/>
            <person name="O'Neill B."/>
            <person name="Osman S."/>
            <person name="Markiewicz E."/>
            <person name="Oyono O.L."/>
            <person name="Patti C."/>
            <person name="Phunkhang P."/>
            <person name="Pierre F."/>
            <person name="Priest M."/>
            <person name="Raghuraman S."/>
            <person name="Rege F."/>
            <person name="Reyes R."/>
            <person name="Rise C."/>
            <person name="Rogov P."/>
            <person name="Ross K."/>
            <person name="Ryan E."/>
            <person name="Settipalli S."/>
            <person name="Shea T."/>
            <person name="Sherpa N."/>
            <person name="Shi L."/>
            <person name="Shih D."/>
            <person name="Sparrow T."/>
            <person name="Spaulding J."/>
            <person name="Stalker J."/>
            <person name="Stange-Thomann N."/>
            <person name="Stavropoulos S."/>
            <person name="Stone C."/>
            <person name="Strader C."/>
            <person name="Tesfaye S."/>
            <person name="Thomson T."/>
            <person name="Thoulutsang Y."/>
            <person name="Thoulutsang D."/>
            <person name="Topham K."/>
            <person name="Topping I."/>
            <person name="Tsamla T."/>
            <person name="Vassiliev H."/>
            <person name="Vo A."/>
            <person name="Wangchuk T."/>
            <person name="Wangdi T."/>
            <person name="Weiand M."/>
            <person name="Wilkinson J."/>
            <person name="Wilson A."/>
            <person name="Yadav S."/>
            <person name="Young G."/>
            <person name="Yu Q."/>
            <person name="Zembek L."/>
            <person name="Zhong D."/>
            <person name="Zimmer A."/>
            <person name="Zwirko Z."/>
            <person name="Jaffe D.B."/>
            <person name="Alvarez P."/>
            <person name="Brockman W."/>
            <person name="Butler J."/>
            <person name="Chin C."/>
            <person name="Gnerre S."/>
            <person name="Grabherr M."/>
            <person name="Kleber M."/>
            <person name="Mauceli E."/>
            <person name="MacCallum I."/>
        </authorList>
    </citation>
    <scope>NUCLEOTIDE SEQUENCE [LARGE SCALE GENOMIC DNA]</scope>
    <source>
        <strain evidence="6">Tucson 14030-0811.24</strain>
    </source>
</reference>
<keyword evidence="6" id="KW-1185">Reference proteome</keyword>
<dbReference type="Proteomes" id="UP000007798">
    <property type="component" value="Unassembled WGS sequence"/>
</dbReference>
<name>B4MWS0_DROWI</name>